<name>A0A0C9TG94_PAXIN</name>
<dbReference type="Proteomes" id="UP000053647">
    <property type="component" value="Unassembled WGS sequence"/>
</dbReference>
<dbReference type="InterPro" id="IPR049203">
    <property type="entry name" value="DUF6818"/>
</dbReference>
<accession>A0A0C9TG94</accession>
<dbReference type="Pfam" id="PF20681">
    <property type="entry name" value="DUF6818"/>
    <property type="match status" value="1"/>
</dbReference>
<feature type="compositionally biased region" description="Polar residues" evidence="1">
    <location>
        <begin position="51"/>
        <end position="65"/>
    </location>
</feature>
<dbReference type="HOGENOM" id="CLU_605764_0_0_1"/>
<evidence type="ECO:0000313" key="4">
    <source>
        <dbReference type="Proteomes" id="UP000053647"/>
    </source>
</evidence>
<reference evidence="3 4" key="1">
    <citation type="submission" date="2014-06" db="EMBL/GenBank/DDBJ databases">
        <authorList>
            <consortium name="DOE Joint Genome Institute"/>
            <person name="Kuo A."/>
            <person name="Kohler A."/>
            <person name="Nagy L.G."/>
            <person name="Floudas D."/>
            <person name="Copeland A."/>
            <person name="Barry K.W."/>
            <person name="Cichocki N."/>
            <person name="Veneault-Fourrey C."/>
            <person name="LaButti K."/>
            <person name="Lindquist E.A."/>
            <person name="Lipzen A."/>
            <person name="Lundell T."/>
            <person name="Morin E."/>
            <person name="Murat C."/>
            <person name="Sun H."/>
            <person name="Tunlid A."/>
            <person name="Henrissat B."/>
            <person name="Grigoriev I.V."/>
            <person name="Hibbett D.S."/>
            <person name="Martin F."/>
            <person name="Nordberg H.P."/>
            <person name="Cantor M.N."/>
            <person name="Hua S.X."/>
        </authorList>
    </citation>
    <scope>NUCLEOTIDE SEQUENCE [LARGE SCALE GENOMIC DNA]</scope>
    <source>
        <strain evidence="3 4">ATCC 200175</strain>
    </source>
</reference>
<feature type="region of interest" description="Disordered" evidence="1">
    <location>
        <begin position="257"/>
        <end position="289"/>
    </location>
</feature>
<dbReference type="PANTHER" id="PTHR34409:SF1">
    <property type="entry name" value="MYB-LIKE DOMAIN-CONTAINING PROTEIN"/>
    <property type="match status" value="1"/>
</dbReference>
<reference evidence="4" key="2">
    <citation type="submission" date="2015-01" db="EMBL/GenBank/DDBJ databases">
        <title>Evolutionary Origins and Diversification of the Mycorrhizal Mutualists.</title>
        <authorList>
            <consortium name="DOE Joint Genome Institute"/>
            <consortium name="Mycorrhizal Genomics Consortium"/>
            <person name="Kohler A."/>
            <person name="Kuo A."/>
            <person name="Nagy L.G."/>
            <person name="Floudas D."/>
            <person name="Copeland A."/>
            <person name="Barry K.W."/>
            <person name="Cichocki N."/>
            <person name="Veneault-Fourrey C."/>
            <person name="LaButti K."/>
            <person name="Lindquist E.A."/>
            <person name="Lipzen A."/>
            <person name="Lundell T."/>
            <person name="Morin E."/>
            <person name="Murat C."/>
            <person name="Riley R."/>
            <person name="Ohm R."/>
            <person name="Sun H."/>
            <person name="Tunlid A."/>
            <person name="Henrissat B."/>
            <person name="Grigoriev I.V."/>
            <person name="Hibbett D.S."/>
            <person name="Martin F."/>
        </authorList>
    </citation>
    <scope>NUCLEOTIDE SEQUENCE [LARGE SCALE GENOMIC DNA]</scope>
    <source>
        <strain evidence="4">ATCC 200175</strain>
    </source>
</reference>
<feature type="region of interest" description="Disordered" evidence="1">
    <location>
        <begin position="138"/>
        <end position="175"/>
    </location>
</feature>
<dbReference type="AlphaFoldDB" id="A0A0C9TG94"/>
<sequence>MSNSQEPDQPTISDGINADLRYDDAGNPFIRDANGVWIPHCGFISSLSHASRQPSNTVQGGTRPNTGHWPSDHPHHNQGRPWASLTPASFPHTADHGANTSMFPPGPSRHYIDPSAIPLPQGQDDDLLTPHVIAQAQGYVQSPKVAGTRRGAKPKSDKSKGKTKQGRPQGANNYSVSDTNVLLNIIEDELPIGQRGWLAVMTKFNKRAIESGRPERKQTSLETKFKQLVKTTKPTGNGVCPPEIKRAHHIDSLINERAGTRDLGDSDFNDADSGRTGPSSDDDSLPQPEPRVAVARSARNEAPPPRRNARGTATMGVLNSLSNAFDPAVQRARDEDRANWSLANTQLLTLSQQLRDSQATNESLRGQLFDLRNRMYEAQRTADRAEMCLEMMHAAPGPAHPVCSMYHNLPKHKRQSYRWFVDSGESRAWLSDDDAEFQRGIFEPNEGGSLEGFATDDKNDIVQRSNAKAREDTAEL</sequence>
<feature type="domain" description="DUF6818" evidence="2">
    <location>
        <begin position="191"/>
        <end position="266"/>
    </location>
</feature>
<evidence type="ECO:0000256" key="1">
    <source>
        <dbReference type="SAM" id="MobiDB-lite"/>
    </source>
</evidence>
<proteinExistence type="predicted"/>
<organism evidence="3 4">
    <name type="scientific">Paxillus involutus ATCC 200175</name>
    <dbReference type="NCBI Taxonomy" id="664439"/>
    <lineage>
        <taxon>Eukaryota</taxon>
        <taxon>Fungi</taxon>
        <taxon>Dikarya</taxon>
        <taxon>Basidiomycota</taxon>
        <taxon>Agaricomycotina</taxon>
        <taxon>Agaricomycetes</taxon>
        <taxon>Agaricomycetidae</taxon>
        <taxon>Boletales</taxon>
        <taxon>Paxilineae</taxon>
        <taxon>Paxillaceae</taxon>
        <taxon>Paxillus</taxon>
    </lineage>
</organism>
<evidence type="ECO:0000313" key="3">
    <source>
        <dbReference type="EMBL" id="KIJ14665.1"/>
    </source>
</evidence>
<feature type="region of interest" description="Disordered" evidence="1">
    <location>
        <begin position="51"/>
        <end position="126"/>
    </location>
</feature>
<keyword evidence="4" id="KW-1185">Reference proteome</keyword>
<gene>
    <name evidence="3" type="ORF">PAXINDRAFT_155965</name>
</gene>
<dbReference type="PANTHER" id="PTHR34409">
    <property type="entry name" value="SET DOMAIN-CONTAINING PROTEIN"/>
    <property type="match status" value="1"/>
</dbReference>
<dbReference type="OrthoDB" id="99432at2759"/>
<dbReference type="EMBL" id="KN819341">
    <property type="protein sequence ID" value="KIJ14665.1"/>
    <property type="molecule type" value="Genomic_DNA"/>
</dbReference>
<protein>
    <recommendedName>
        <fullName evidence="2">DUF6818 domain-containing protein</fullName>
    </recommendedName>
</protein>
<evidence type="ECO:0000259" key="2">
    <source>
        <dbReference type="Pfam" id="PF20681"/>
    </source>
</evidence>
<feature type="region of interest" description="Disordered" evidence="1">
    <location>
        <begin position="444"/>
        <end position="476"/>
    </location>
</feature>